<dbReference type="Gene3D" id="3.40.50.880">
    <property type="match status" value="1"/>
</dbReference>
<dbReference type="InterPro" id="IPR029062">
    <property type="entry name" value="Class_I_gatase-like"/>
</dbReference>
<gene>
    <name evidence="2" type="ORF">K431DRAFT_254809</name>
</gene>
<dbReference type="Pfam" id="PF01965">
    <property type="entry name" value="DJ-1_PfpI"/>
    <property type="match status" value="1"/>
</dbReference>
<reference evidence="2" key="1">
    <citation type="journal article" date="2020" name="Stud. Mycol.">
        <title>101 Dothideomycetes genomes: a test case for predicting lifestyles and emergence of pathogens.</title>
        <authorList>
            <person name="Haridas S."/>
            <person name="Albert R."/>
            <person name="Binder M."/>
            <person name="Bloem J."/>
            <person name="Labutti K."/>
            <person name="Salamov A."/>
            <person name="Andreopoulos B."/>
            <person name="Baker S."/>
            <person name="Barry K."/>
            <person name="Bills G."/>
            <person name="Bluhm B."/>
            <person name="Cannon C."/>
            <person name="Castanera R."/>
            <person name="Culley D."/>
            <person name="Daum C."/>
            <person name="Ezra D."/>
            <person name="Gonzalez J."/>
            <person name="Henrissat B."/>
            <person name="Kuo A."/>
            <person name="Liang C."/>
            <person name="Lipzen A."/>
            <person name="Lutzoni F."/>
            <person name="Magnuson J."/>
            <person name="Mondo S."/>
            <person name="Nolan M."/>
            <person name="Ohm R."/>
            <person name="Pangilinan J."/>
            <person name="Park H.-J."/>
            <person name="Ramirez L."/>
            <person name="Alfaro M."/>
            <person name="Sun H."/>
            <person name="Tritt A."/>
            <person name="Yoshinaga Y."/>
            <person name="Zwiers L.-H."/>
            <person name="Turgeon B."/>
            <person name="Goodwin S."/>
            <person name="Spatafora J."/>
            <person name="Crous P."/>
            <person name="Grigoriev I."/>
        </authorList>
    </citation>
    <scope>NUCLEOTIDE SEQUENCE</scope>
    <source>
        <strain evidence="2">CBS 116435</strain>
    </source>
</reference>
<keyword evidence="2" id="KW-0315">Glutamine amidotransferase</keyword>
<dbReference type="InterPro" id="IPR002818">
    <property type="entry name" value="DJ-1/PfpI"/>
</dbReference>
<dbReference type="OrthoDB" id="543156at2759"/>
<keyword evidence="3" id="KW-1185">Reference proteome</keyword>
<dbReference type="EMBL" id="MU003837">
    <property type="protein sequence ID" value="KAF2717748.1"/>
    <property type="molecule type" value="Genomic_DNA"/>
</dbReference>
<proteinExistence type="predicted"/>
<evidence type="ECO:0000313" key="3">
    <source>
        <dbReference type="Proteomes" id="UP000799441"/>
    </source>
</evidence>
<dbReference type="PANTHER" id="PTHR43130:SF7">
    <property type="entry name" value="DJ-1_PFPI DOMAIN-CONTAINING PROTEIN"/>
    <property type="match status" value="1"/>
</dbReference>
<name>A0A9P4ULE8_9PEZI</name>
<comment type="caution">
    <text evidence="2">The sequence shown here is derived from an EMBL/GenBank/DDBJ whole genome shotgun (WGS) entry which is preliminary data.</text>
</comment>
<protein>
    <submittedName>
        <fullName evidence="2">Class I glutamine amidotransferase-like protein</fullName>
    </submittedName>
</protein>
<dbReference type="InterPro" id="IPR052158">
    <property type="entry name" value="INH-QAR"/>
</dbReference>
<dbReference type="PANTHER" id="PTHR43130">
    <property type="entry name" value="ARAC-FAMILY TRANSCRIPTIONAL REGULATOR"/>
    <property type="match status" value="1"/>
</dbReference>
<organism evidence="2 3">
    <name type="scientific">Polychaeton citri CBS 116435</name>
    <dbReference type="NCBI Taxonomy" id="1314669"/>
    <lineage>
        <taxon>Eukaryota</taxon>
        <taxon>Fungi</taxon>
        <taxon>Dikarya</taxon>
        <taxon>Ascomycota</taxon>
        <taxon>Pezizomycotina</taxon>
        <taxon>Dothideomycetes</taxon>
        <taxon>Dothideomycetidae</taxon>
        <taxon>Capnodiales</taxon>
        <taxon>Capnodiaceae</taxon>
        <taxon>Polychaeton</taxon>
    </lineage>
</organism>
<accession>A0A9P4ULE8</accession>
<dbReference type="AlphaFoldDB" id="A0A9P4ULE8"/>
<evidence type="ECO:0000259" key="1">
    <source>
        <dbReference type="Pfam" id="PF01965"/>
    </source>
</evidence>
<evidence type="ECO:0000313" key="2">
    <source>
        <dbReference type="EMBL" id="KAF2717748.1"/>
    </source>
</evidence>
<dbReference type="Proteomes" id="UP000799441">
    <property type="component" value="Unassembled WGS sequence"/>
</dbReference>
<feature type="domain" description="DJ-1/PfpI" evidence="1">
    <location>
        <begin position="56"/>
        <end position="191"/>
    </location>
</feature>
<dbReference type="SUPFAM" id="SSF52317">
    <property type="entry name" value="Class I glutamine amidotransferase-like"/>
    <property type="match status" value="1"/>
</dbReference>
<sequence>MPTSLARLNGTIHVGIILMNGETELLDVAPIDLLNGLDRKFVSNMPLPDSLKAQALDIVFHWVNETGSLARMTSGATIQTTESFSTCPSLDIVLMGAHIGPGQPSETELVYVRKAYEECSAFISICGGMMVPLAAGLLDGKTCTAPRELLNKLRTRSPEVDWVERRWVQDGKLWTSGTLLNGLDLMKAFVEHIWGGPGTLAESVIAMGAWPIRQNEFRDGE</sequence>